<dbReference type="RefSeq" id="WP_190906333.1">
    <property type="nucleotide sequence ID" value="NZ_JACJTQ010000010.1"/>
</dbReference>
<comment type="caution">
    <text evidence="1">The sequence shown here is derived from an EMBL/GenBank/DDBJ whole genome shotgun (WGS) entry which is preliminary data.</text>
</comment>
<keyword evidence="2" id="KW-1185">Reference proteome</keyword>
<reference evidence="1 2" key="1">
    <citation type="journal article" date="2020" name="ISME J.">
        <title>Comparative genomics reveals insights into cyanobacterial evolution and habitat adaptation.</title>
        <authorList>
            <person name="Chen M.Y."/>
            <person name="Teng W.K."/>
            <person name="Zhao L."/>
            <person name="Hu C.X."/>
            <person name="Zhou Y.K."/>
            <person name="Han B.P."/>
            <person name="Song L.R."/>
            <person name="Shu W.S."/>
        </authorList>
    </citation>
    <scope>NUCLEOTIDE SEQUENCE [LARGE SCALE GENOMIC DNA]</scope>
    <source>
        <strain evidence="1 2">FACHB-362</strain>
    </source>
</reference>
<dbReference type="EMBL" id="JACJTQ010000010">
    <property type="protein sequence ID" value="MBD2691902.1"/>
    <property type="molecule type" value="Genomic_DNA"/>
</dbReference>
<accession>A0ABR8J330</accession>
<sequence>MLTDATALIPAWLKSAIFRNPLLVTTDTTVMETIAMLATGITQMSGDSLKFAALYSQ</sequence>
<protein>
    <submittedName>
        <fullName evidence="1">Uncharacterized protein</fullName>
    </submittedName>
</protein>
<organism evidence="1 2">
    <name type="scientific">Anabaena catenula FACHB-362</name>
    <dbReference type="NCBI Taxonomy" id="2692877"/>
    <lineage>
        <taxon>Bacteria</taxon>
        <taxon>Bacillati</taxon>
        <taxon>Cyanobacteriota</taxon>
        <taxon>Cyanophyceae</taxon>
        <taxon>Nostocales</taxon>
        <taxon>Nostocaceae</taxon>
        <taxon>Anabaena</taxon>
    </lineage>
</organism>
<name>A0ABR8J330_9NOST</name>
<evidence type="ECO:0000313" key="1">
    <source>
        <dbReference type="EMBL" id="MBD2691902.1"/>
    </source>
</evidence>
<evidence type="ECO:0000313" key="2">
    <source>
        <dbReference type="Proteomes" id="UP000660381"/>
    </source>
</evidence>
<proteinExistence type="predicted"/>
<dbReference type="Proteomes" id="UP000660381">
    <property type="component" value="Unassembled WGS sequence"/>
</dbReference>
<gene>
    <name evidence="1" type="ORF">H6G68_09060</name>
</gene>